<dbReference type="PRINTS" id="PR01415">
    <property type="entry name" value="ANKYRIN"/>
</dbReference>
<keyword evidence="1" id="KW-0677">Repeat</keyword>
<dbReference type="InterPro" id="IPR002110">
    <property type="entry name" value="Ankyrin_rpt"/>
</dbReference>
<dbReference type="Pfam" id="PF00023">
    <property type="entry name" value="Ank"/>
    <property type="match status" value="1"/>
</dbReference>
<sequence>MTLTFMEPNKHSSQQRPTFTSSPKVKYSPLIQAVKEGNIGWVQELLEGGEDINVQVEGGWTPLHNAVKEGHKNIVQLLLEKGADAHIKKDNGATPFIVAGIVGNVELLKLFLSKGANINEYDNHGFTAFMEAACYGQVDALEFLYENGAQVNLGRQTSEEQKKLCKGGNTALMDAAEQGHVNVLKILLEKMQADVNARDNMGRNALIHSLLNPKNKNVKEIVRLLLKYRADVNVRGEKGKTPLLLAVEKEDGELVHIMLEHDGIAINDRDNDGNTALLVAVKNDQYDIAQLLCEKGAKVDCGELIRIAQNNYDQRMVNLLRDHGASENFPFPPKVYEPNSQRWQDGLRTLYRIERPMIGNLKIFIQEKYRIAETSEGGVYLGFYDGKEAAVKRFQGDSKRAHQEINCIRHCQNNSNLVTFYGRESQKSCLYLCFALCEKTLEEHLTDQGETALKNEDLQNILKSLFKAVQELHRSNYTHQDLHPGNILIDSKDEVCLADFDKSEKLDEGRQKIKDDLKALGRLVLYVVQVGKDPFSKIQAQSDTEVIEACTNEETKDLVQNLLSPGEEWQNQLSEMLSHPFFWSCKIRNRFLRDVGNESDIKKRNYDSKILEKLDHTKAFENWREKIDKDLMEKMDSFYKIPKKRYKNTVGDLLKFIRNIGEHIEEETYRDVKSKIGELSQYFQELFPGLVMYVYNKLRNMDYRKHFPSVNSS</sequence>
<dbReference type="GO" id="GO:0003723">
    <property type="term" value="F:RNA binding"/>
    <property type="evidence" value="ECO:0007669"/>
    <property type="project" value="Ensembl"/>
</dbReference>
<dbReference type="GO" id="GO:0004672">
    <property type="term" value="F:protein kinase activity"/>
    <property type="evidence" value="ECO:0007669"/>
    <property type="project" value="InterPro"/>
</dbReference>
<dbReference type="Pfam" id="PF12796">
    <property type="entry name" value="Ank_2"/>
    <property type="match status" value="2"/>
</dbReference>
<protein>
    <submittedName>
        <fullName evidence="9">Ribonuclease L</fullName>
    </submittedName>
</protein>
<keyword evidence="2" id="KW-0547">Nucleotide-binding</keyword>
<evidence type="ECO:0000256" key="4">
    <source>
        <dbReference type="ARBA" id="ARBA00023043"/>
    </source>
</evidence>
<keyword evidence="3" id="KW-0067">ATP-binding</keyword>
<feature type="compositionally biased region" description="Polar residues" evidence="6">
    <location>
        <begin position="11"/>
        <end position="23"/>
    </location>
</feature>
<dbReference type="PROSITE" id="PS51392">
    <property type="entry name" value="KEN"/>
    <property type="match status" value="1"/>
</dbReference>
<dbReference type="SMART" id="SM00580">
    <property type="entry name" value="PUG"/>
    <property type="match status" value="1"/>
</dbReference>
<reference evidence="9" key="3">
    <citation type="submission" date="2025-09" db="UniProtKB">
        <authorList>
            <consortium name="Ensembl"/>
        </authorList>
    </citation>
    <scope>IDENTIFICATION</scope>
</reference>
<dbReference type="Gene3D" id="1.25.40.20">
    <property type="entry name" value="Ankyrin repeat-containing domain"/>
    <property type="match status" value="1"/>
</dbReference>
<feature type="repeat" description="ANK" evidence="5">
    <location>
        <begin position="272"/>
        <end position="304"/>
    </location>
</feature>
<keyword evidence="4 5" id="KW-0040">ANK repeat</keyword>
<evidence type="ECO:0000259" key="7">
    <source>
        <dbReference type="PROSITE" id="PS50011"/>
    </source>
</evidence>
<proteinExistence type="predicted"/>
<dbReference type="OrthoDB" id="194358at2759"/>
<keyword evidence="10" id="KW-1185">Reference proteome</keyword>
<dbReference type="InterPro" id="IPR036770">
    <property type="entry name" value="Ankyrin_rpt-contain_sf"/>
</dbReference>
<evidence type="ECO:0000256" key="1">
    <source>
        <dbReference type="ARBA" id="ARBA00022737"/>
    </source>
</evidence>
<feature type="repeat" description="ANK" evidence="5">
    <location>
        <begin position="91"/>
        <end position="123"/>
    </location>
</feature>
<dbReference type="GO" id="GO:0045944">
    <property type="term" value="P:positive regulation of transcription by RNA polymerase II"/>
    <property type="evidence" value="ECO:0007669"/>
    <property type="project" value="Ensembl"/>
</dbReference>
<evidence type="ECO:0000313" key="9">
    <source>
        <dbReference type="Ensembl" id="ENSVURP00010012988.1"/>
    </source>
</evidence>
<dbReference type="GO" id="GO:0004540">
    <property type="term" value="F:RNA nuclease activity"/>
    <property type="evidence" value="ECO:0007669"/>
    <property type="project" value="Ensembl"/>
</dbReference>
<gene>
    <name evidence="9" type="primary">RNASEL</name>
</gene>
<dbReference type="SUPFAM" id="SSF48403">
    <property type="entry name" value="Ankyrin repeat"/>
    <property type="match status" value="1"/>
</dbReference>
<dbReference type="PROSITE" id="PS50088">
    <property type="entry name" value="ANK_REPEAT"/>
    <property type="match status" value="5"/>
</dbReference>
<dbReference type="Pfam" id="PF00069">
    <property type="entry name" value="Pkinase"/>
    <property type="match status" value="1"/>
</dbReference>
<feature type="region of interest" description="Disordered" evidence="6">
    <location>
        <begin position="1"/>
        <end position="23"/>
    </location>
</feature>
<evidence type="ECO:0000256" key="3">
    <source>
        <dbReference type="ARBA" id="ARBA00022840"/>
    </source>
</evidence>
<dbReference type="CTD" id="6041"/>
<dbReference type="Ensembl" id="ENSVURT00010014778.1">
    <property type="protein sequence ID" value="ENSVURP00010012988.1"/>
    <property type="gene ID" value="ENSVURG00010010003.1"/>
</dbReference>
<dbReference type="InterPro" id="IPR000719">
    <property type="entry name" value="Prot_kinase_dom"/>
</dbReference>
<dbReference type="SUPFAM" id="SSF56112">
    <property type="entry name" value="Protein kinase-like (PK-like)"/>
    <property type="match status" value="1"/>
</dbReference>
<dbReference type="InterPro" id="IPR038357">
    <property type="entry name" value="KEN_sf"/>
</dbReference>
<dbReference type="Pfam" id="PF13637">
    <property type="entry name" value="Ank_4"/>
    <property type="match status" value="1"/>
</dbReference>
<dbReference type="STRING" id="29139.ENSVURP00010012988"/>
<accession>A0A4X2KMI7</accession>
<dbReference type="GeneID" id="114047667"/>
<dbReference type="GO" id="GO:0006397">
    <property type="term" value="P:mRNA processing"/>
    <property type="evidence" value="ECO:0007669"/>
    <property type="project" value="InterPro"/>
</dbReference>
<dbReference type="InterPro" id="IPR011009">
    <property type="entry name" value="Kinase-like_dom_sf"/>
</dbReference>
<dbReference type="PROSITE" id="PS50297">
    <property type="entry name" value="ANK_REP_REGION"/>
    <property type="match status" value="5"/>
</dbReference>
<dbReference type="SMART" id="SM00248">
    <property type="entry name" value="ANK"/>
    <property type="match status" value="8"/>
</dbReference>
<dbReference type="PROSITE" id="PS50011">
    <property type="entry name" value="PROTEIN_KINASE_DOM"/>
    <property type="match status" value="1"/>
</dbReference>
<dbReference type="PANTHER" id="PTHR24141:SF1">
    <property type="entry name" value="2-5A-DEPENDENT RIBONUCLEASE"/>
    <property type="match status" value="1"/>
</dbReference>
<feature type="domain" description="Protein kinase" evidence="7">
    <location>
        <begin position="365"/>
        <end position="582"/>
    </location>
</feature>
<dbReference type="GeneTree" id="ENSGT00940000161114"/>
<dbReference type="GO" id="GO:0005524">
    <property type="term" value="F:ATP binding"/>
    <property type="evidence" value="ECO:0007669"/>
    <property type="project" value="UniProtKB-KW"/>
</dbReference>
<dbReference type="Pfam" id="PF06479">
    <property type="entry name" value="Ribonuc_2-5A"/>
    <property type="match status" value="1"/>
</dbReference>
<name>A0A4X2KMI7_VOMUR</name>
<evidence type="ECO:0000313" key="10">
    <source>
        <dbReference type="Proteomes" id="UP000314987"/>
    </source>
</evidence>
<dbReference type="GO" id="GO:0051607">
    <property type="term" value="P:defense response to virus"/>
    <property type="evidence" value="ECO:0007669"/>
    <property type="project" value="Ensembl"/>
</dbReference>
<dbReference type="RefSeq" id="XP_027724368.1">
    <property type="nucleotide sequence ID" value="XM_027868567.1"/>
</dbReference>
<evidence type="ECO:0000259" key="8">
    <source>
        <dbReference type="PROSITE" id="PS51392"/>
    </source>
</evidence>
<dbReference type="AlphaFoldDB" id="A0A4X2KMI7"/>
<feature type="repeat" description="ANK" evidence="5">
    <location>
        <begin position="124"/>
        <end position="156"/>
    </location>
</feature>
<dbReference type="OMA" id="YGSESHK"/>
<dbReference type="Gene3D" id="1.20.1440.180">
    <property type="entry name" value="KEN domain"/>
    <property type="match status" value="1"/>
</dbReference>
<dbReference type="GO" id="GO:0045071">
    <property type="term" value="P:negative regulation of viral genome replication"/>
    <property type="evidence" value="ECO:0007669"/>
    <property type="project" value="Ensembl"/>
</dbReference>
<feature type="domain" description="KEN" evidence="8">
    <location>
        <begin position="585"/>
        <end position="713"/>
    </location>
</feature>
<feature type="repeat" description="ANK" evidence="5">
    <location>
        <begin position="58"/>
        <end position="90"/>
    </location>
</feature>
<reference evidence="10" key="1">
    <citation type="submission" date="2018-12" db="EMBL/GenBank/DDBJ databases">
        <authorList>
            <person name="Yazar S."/>
        </authorList>
    </citation>
    <scope>NUCLEOTIDE SEQUENCE [LARGE SCALE GENOMIC DNA]</scope>
</reference>
<organism evidence="9 10">
    <name type="scientific">Vombatus ursinus</name>
    <name type="common">Common wombat</name>
    <dbReference type="NCBI Taxonomy" id="29139"/>
    <lineage>
        <taxon>Eukaryota</taxon>
        <taxon>Metazoa</taxon>
        <taxon>Chordata</taxon>
        <taxon>Craniata</taxon>
        <taxon>Vertebrata</taxon>
        <taxon>Euteleostomi</taxon>
        <taxon>Mammalia</taxon>
        <taxon>Metatheria</taxon>
        <taxon>Diprotodontia</taxon>
        <taxon>Vombatidae</taxon>
        <taxon>Vombatus</taxon>
    </lineage>
</organism>
<feature type="repeat" description="ANK" evidence="5">
    <location>
        <begin position="167"/>
        <end position="200"/>
    </location>
</feature>
<dbReference type="InterPro" id="IPR010513">
    <property type="entry name" value="KEN_dom"/>
</dbReference>
<dbReference type="FunFam" id="1.20.1440.180:FF:000003">
    <property type="entry name" value="Ribonuclease L"/>
    <property type="match status" value="1"/>
</dbReference>
<reference evidence="9" key="2">
    <citation type="submission" date="2025-08" db="UniProtKB">
        <authorList>
            <consortium name="Ensembl"/>
        </authorList>
    </citation>
    <scope>IDENTIFICATION</scope>
</reference>
<dbReference type="Proteomes" id="UP000314987">
    <property type="component" value="Unassembled WGS sequence"/>
</dbReference>
<evidence type="ECO:0000256" key="5">
    <source>
        <dbReference type="PROSITE-ProRule" id="PRU00023"/>
    </source>
</evidence>
<dbReference type="SMART" id="SM00220">
    <property type="entry name" value="S_TKc"/>
    <property type="match status" value="1"/>
</dbReference>
<dbReference type="PANTHER" id="PTHR24141">
    <property type="entry name" value="2-5A-DEPENDENT RIBONUCLEASE"/>
    <property type="match status" value="1"/>
</dbReference>
<evidence type="ECO:0000256" key="6">
    <source>
        <dbReference type="SAM" id="MobiDB-lite"/>
    </source>
</evidence>
<dbReference type="Gene3D" id="1.10.510.10">
    <property type="entry name" value="Transferase(Phosphotransferase) domain 1"/>
    <property type="match status" value="1"/>
</dbReference>
<evidence type="ECO:0000256" key="2">
    <source>
        <dbReference type="ARBA" id="ARBA00022741"/>
    </source>
</evidence>